<dbReference type="Pfam" id="PF04055">
    <property type="entry name" value="Radical_SAM"/>
    <property type="match status" value="1"/>
</dbReference>
<dbReference type="InterPro" id="IPR007197">
    <property type="entry name" value="rSAM"/>
</dbReference>
<proteinExistence type="predicted"/>
<keyword evidence="4" id="KW-0408">Iron</keyword>
<keyword evidence="5" id="KW-0411">Iron-sulfur</keyword>
<evidence type="ECO:0000259" key="7">
    <source>
        <dbReference type="PROSITE" id="PS51918"/>
    </source>
</evidence>
<protein>
    <submittedName>
        <fullName evidence="8">Radical SAM protein</fullName>
    </submittedName>
</protein>
<evidence type="ECO:0000313" key="8">
    <source>
        <dbReference type="EMBL" id="MEX1670759.1"/>
    </source>
</evidence>
<evidence type="ECO:0000256" key="5">
    <source>
        <dbReference type="ARBA" id="ARBA00023014"/>
    </source>
</evidence>
<dbReference type="PANTHER" id="PTHR43409">
    <property type="entry name" value="ANAEROBIC MAGNESIUM-PROTOPORPHYRIN IX MONOMETHYL ESTER CYCLASE-RELATED"/>
    <property type="match status" value="1"/>
</dbReference>
<dbReference type="InterPro" id="IPR058240">
    <property type="entry name" value="rSAM_sf"/>
</dbReference>
<keyword evidence="9" id="KW-1185">Reference proteome</keyword>
<dbReference type="InterPro" id="IPR006158">
    <property type="entry name" value="Cobalamin-bd"/>
</dbReference>
<sequence>MSQSPPPCPVFLFSMDSDQFWAAPTTTGGLKAYYQRYGCNTEHYHIELLHFRDSEAVTEWRNTAQASVLTQIHAALNAGQRPIIGFSMYTWNAAEFLSLIHAIKSGCPDVLCIAGGPHVQQAEDYLFDDPIDLIILGEGESSFQEILDAPLNNSWASIKGLAFLRNDELIKTGGRERRTQLDELPSALDVIDLSDAEGNPLYDSVSYETSRGCPFKCAFCEWGTGAIGTKMHQFSMARVRSDWRRIVDAGIKDIWLADSNFGALKEDLEKAQLICELKAETGLPNSFATSWSKKHSPRVQEIVLLLHRNGLLPHYQLALQTLTPLALELSNRKNMGANKYEPIAKQMASAGVPIAAELIWGLPGDNLPEFEKNLDQLLRTFPNLNIFAYTLLPGTEFYEKREEYQIETIPVAGYGKAKGEYVVACHTFGRDQGIEGYFLITAHILFAHGHLLPLSIRYLALQGNITTAPLLRNLLRAVCLEYQSELSDIDLSDRMVVYENRARLYTAMLQNPDRLYDLLKQLVLSYLSAEHCSELQANITNILELDAALSPRVGEPSETEYHFNFDAVSSKTALDCLSLPCTEDFLHNSQTLKIKSPGGIGVILKDPDGGGWLRGEIANACTEIQAVRIMHPNVKPQINA</sequence>
<feature type="domain" description="B12-binding" evidence="6">
    <location>
        <begin position="7"/>
        <end position="157"/>
    </location>
</feature>
<dbReference type="SFLD" id="SFLDG01123">
    <property type="entry name" value="methyltransferase_(Class_B)"/>
    <property type="match status" value="1"/>
</dbReference>
<comment type="caution">
    <text evidence="8">The sequence shown here is derived from an EMBL/GenBank/DDBJ whole genome shotgun (WGS) entry which is preliminary data.</text>
</comment>
<evidence type="ECO:0000313" key="9">
    <source>
        <dbReference type="Proteomes" id="UP001557485"/>
    </source>
</evidence>
<dbReference type="InterPro" id="IPR051198">
    <property type="entry name" value="BchE-like"/>
</dbReference>
<dbReference type="PANTHER" id="PTHR43409:SF16">
    <property type="entry name" value="SLR0320 PROTEIN"/>
    <property type="match status" value="1"/>
</dbReference>
<reference evidence="8 9" key="1">
    <citation type="journal article" date="2011" name="Int. J. Syst. Evol. Microbiol.">
        <title>Zhongshania antarctica gen. nov., sp. nov. and Zhongshania guokunii sp. nov., gammaproteobacteria respectively isolated from coastal attached (fast) ice and surface seawater of the Antarctic.</title>
        <authorList>
            <person name="Li H.J."/>
            <person name="Zhang X.Y."/>
            <person name="Chen C.X."/>
            <person name="Zhang Y.J."/>
            <person name="Gao Z.M."/>
            <person name="Yu Y."/>
            <person name="Chen X.L."/>
            <person name="Chen B."/>
            <person name="Zhang Y.Z."/>
        </authorList>
    </citation>
    <scope>NUCLEOTIDE SEQUENCE [LARGE SCALE GENOMIC DNA]</scope>
    <source>
        <strain evidence="8 9">ZS6-22T</strain>
    </source>
</reference>
<dbReference type="EMBL" id="JBFRYA010000022">
    <property type="protein sequence ID" value="MEX1670759.1"/>
    <property type="molecule type" value="Genomic_DNA"/>
</dbReference>
<feature type="domain" description="Radical SAM core" evidence="7">
    <location>
        <begin position="199"/>
        <end position="431"/>
    </location>
</feature>
<dbReference type="InterPro" id="IPR034466">
    <property type="entry name" value="Methyltransferase_Class_B"/>
</dbReference>
<dbReference type="SMART" id="SM00729">
    <property type="entry name" value="Elp3"/>
    <property type="match status" value="1"/>
</dbReference>
<keyword evidence="3" id="KW-0479">Metal-binding</keyword>
<evidence type="ECO:0000256" key="2">
    <source>
        <dbReference type="ARBA" id="ARBA00022691"/>
    </source>
</evidence>
<evidence type="ECO:0000256" key="3">
    <source>
        <dbReference type="ARBA" id="ARBA00022723"/>
    </source>
</evidence>
<organism evidence="8 9">
    <name type="scientific">Zhongshania guokunii</name>
    <dbReference type="NCBI Taxonomy" id="641783"/>
    <lineage>
        <taxon>Bacteria</taxon>
        <taxon>Pseudomonadati</taxon>
        <taxon>Pseudomonadota</taxon>
        <taxon>Gammaproteobacteria</taxon>
        <taxon>Cellvibrionales</taxon>
        <taxon>Spongiibacteraceae</taxon>
        <taxon>Zhongshania</taxon>
    </lineage>
</organism>
<dbReference type="PROSITE" id="PS51918">
    <property type="entry name" value="RADICAL_SAM"/>
    <property type="match status" value="1"/>
</dbReference>
<accession>A0ABV3U9Z2</accession>
<gene>
    <name evidence="8" type="ORF">AB4876_17710</name>
</gene>
<evidence type="ECO:0000259" key="6">
    <source>
        <dbReference type="PROSITE" id="PS51332"/>
    </source>
</evidence>
<dbReference type="InterPro" id="IPR023404">
    <property type="entry name" value="rSAM_horseshoe"/>
</dbReference>
<comment type="cofactor">
    <cofactor evidence="1">
        <name>[4Fe-4S] cluster</name>
        <dbReference type="ChEBI" id="CHEBI:49883"/>
    </cofactor>
</comment>
<name>A0ABV3U9Z2_9GAMM</name>
<dbReference type="Gene3D" id="3.40.50.280">
    <property type="entry name" value="Cobalamin-binding domain"/>
    <property type="match status" value="1"/>
</dbReference>
<dbReference type="InterPro" id="IPR006638">
    <property type="entry name" value="Elp3/MiaA/NifB-like_rSAM"/>
</dbReference>
<dbReference type="PROSITE" id="PS51332">
    <property type="entry name" value="B12_BINDING"/>
    <property type="match status" value="1"/>
</dbReference>
<dbReference type="SUPFAM" id="SSF102114">
    <property type="entry name" value="Radical SAM enzymes"/>
    <property type="match status" value="1"/>
</dbReference>
<dbReference type="SFLD" id="SFLDG01082">
    <property type="entry name" value="B12-binding_domain_containing"/>
    <property type="match status" value="1"/>
</dbReference>
<evidence type="ECO:0000256" key="4">
    <source>
        <dbReference type="ARBA" id="ARBA00023004"/>
    </source>
</evidence>
<dbReference type="SFLD" id="SFLDS00029">
    <property type="entry name" value="Radical_SAM"/>
    <property type="match status" value="1"/>
</dbReference>
<dbReference type="Gene3D" id="3.80.30.20">
    <property type="entry name" value="tm_1862 like domain"/>
    <property type="match status" value="1"/>
</dbReference>
<keyword evidence="2" id="KW-0949">S-adenosyl-L-methionine</keyword>
<dbReference type="Proteomes" id="UP001557485">
    <property type="component" value="Unassembled WGS sequence"/>
</dbReference>
<dbReference type="Pfam" id="PF02310">
    <property type="entry name" value="B12-binding"/>
    <property type="match status" value="1"/>
</dbReference>
<evidence type="ECO:0000256" key="1">
    <source>
        <dbReference type="ARBA" id="ARBA00001966"/>
    </source>
</evidence>
<dbReference type="RefSeq" id="WP_368383066.1">
    <property type="nucleotide sequence ID" value="NZ_JBFRYA010000022.1"/>
</dbReference>